<feature type="transmembrane region" description="Helical" evidence="7">
    <location>
        <begin position="141"/>
        <end position="160"/>
    </location>
</feature>
<keyword evidence="5" id="KW-0325">Glycoprotein</keyword>
<keyword evidence="10" id="KW-1185">Reference proteome</keyword>
<proteinExistence type="inferred from homology"/>
<dbReference type="PANTHER" id="PTHR16189:SF0">
    <property type="entry name" value="TRANSMEMBRANE PROTEIN 104"/>
    <property type="match status" value="1"/>
</dbReference>
<accession>A0AAV4HQ11</accession>
<feature type="transmembrane region" description="Helical" evidence="7">
    <location>
        <begin position="209"/>
        <end position="229"/>
    </location>
</feature>
<gene>
    <name evidence="9" type="ORF">ElyMa_001056100</name>
</gene>
<name>A0AAV4HQ11_9GAST</name>
<organism evidence="9 10">
    <name type="scientific">Elysia marginata</name>
    <dbReference type="NCBI Taxonomy" id="1093978"/>
    <lineage>
        <taxon>Eukaryota</taxon>
        <taxon>Metazoa</taxon>
        <taxon>Spiralia</taxon>
        <taxon>Lophotrochozoa</taxon>
        <taxon>Mollusca</taxon>
        <taxon>Gastropoda</taxon>
        <taxon>Heterobranchia</taxon>
        <taxon>Euthyneura</taxon>
        <taxon>Panpulmonata</taxon>
        <taxon>Sacoglossa</taxon>
        <taxon>Placobranchoidea</taxon>
        <taxon>Plakobranchidae</taxon>
        <taxon>Elysia</taxon>
    </lineage>
</organism>
<feature type="transmembrane region" description="Helical" evidence="7">
    <location>
        <begin position="313"/>
        <end position="336"/>
    </location>
</feature>
<feature type="domain" description="Amino acid transporter transmembrane" evidence="8">
    <location>
        <begin position="27"/>
        <end position="75"/>
    </location>
</feature>
<feature type="transmembrane region" description="Helical" evidence="7">
    <location>
        <begin position="360"/>
        <end position="381"/>
    </location>
</feature>
<feature type="transmembrane region" description="Helical" evidence="7">
    <location>
        <begin position="475"/>
        <end position="496"/>
    </location>
</feature>
<evidence type="ECO:0000256" key="5">
    <source>
        <dbReference type="ARBA" id="ARBA00023180"/>
    </source>
</evidence>
<evidence type="ECO:0000256" key="6">
    <source>
        <dbReference type="ARBA" id="ARBA00038166"/>
    </source>
</evidence>
<dbReference type="PANTHER" id="PTHR16189">
    <property type="entry name" value="TRANSMEMBRANE PROTEIN 104-RELATED"/>
    <property type="match status" value="1"/>
</dbReference>
<reference evidence="9 10" key="1">
    <citation type="journal article" date="2021" name="Elife">
        <title>Chloroplast acquisition without the gene transfer in kleptoplastic sea slugs, Plakobranchus ocellatus.</title>
        <authorList>
            <person name="Maeda T."/>
            <person name="Takahashi S."/>
            <person name="Yoshida T."/>
            <person name="Shimamura S."/>
            <person name="Takaki Y."/>
            <person name="Nagai Y."/>
            <person name="Toyoda A."/>
            <person name="Suzuki Y."/>
            <person name="Arimoto A."/>
            <person name="Ishii H."/>
            <person name="Satoh N."/>
            <person name="Nishiyama T."/>
            <person name="Hasebe M."/>
            <person name="Maruyama T."/>
            <person name="Minagawa J."/>
            <person name="Obokata J."/>
            <person name="Shigenobu S."/>
        </authorList>
    </citation>
    <scope>NUCLEOTIDE SEQUENCE [LARGE SCALE GENOMIC DNA]</scope>
</reference>
<feature type="transmembrane region" description="Helical" evidence="7">
    <location>
        <begin position="22"/>
        <end position="43"/>
    </location>
</feature>
<feature type="transmembrane region" description="Helical" evidence="7">
    <location>
        <begin position="429"/>
        <end position="454"/>
    </location>
</feature>
<sequence>MGPTGDPLSANPIPEKDMYSRLVGYVYVFNLIVGTGALTMPAAFEEAGWLLSLIAIVVLAFISFLTLTFLIETMAISNARLHLEKTIIQDNEEEVIHDNVSVNSGEERPLLENGVKRDKPNPTPSFEIRRTMEMGTMASMYFNKVGLVLFNLCIIVYLYGDLAIYAAAVPKSLRDVACTYEPQNFSCNGSKSESDPCWSEESAITRMDAYRIFVVVFFLLLGPFTFFNVQKTKYMQLFTSLTRWLAFFIMIALACLRLGRGEGKGQPQVADISGVPSLFGVCVYSFMCHHSLPSMVTPIRNKSKLYGVLLGDYSTILVFYLVLSMTAVFAIANGGIEDLYTLNFKPHGCDGLTSVKPIQYFLVLFPVFTLSTNFPIIAITLRNNLGAMFAMARSNGHARVPAAVTRVVCPLLALLPPVVVALSTNQVEVLVGITGSYAGAGIQYVIPAALVYLARKDFVAISGGYQHRSPFSHTGWIVLTFTWTFIAVVFVTVNHIV</sequence>
<dbReference type="EMBL" id="BMAT01002135">
    <property type="protein sequence ID" value="GFR99824.1"/>
    <property type="molecule type" value="Genomic_DNA"/>
</dbReference>
<comment type="similarity">
    <text evidence="6">Belongs to the TMEM104 family.</text>
</comment>
<evidence type="ECO:0000259" key="8">
    <source>
        <dbReference type="Pfam" id="PF01490"/>
    </source>
</evidence>
<evidence type="ECO:0000313" key="10">
    <source>
        <dbReference type="Proteomes" id="UP000762676"/>
    </source>
</evidence>
<keyword evidence="3 7" id="KW-1133">Transmembrane helix</keyword>
<comment type="subcellular location">
    <subcellularLocation>
        <location evidence="1">Membrane</location>
        <topology evidence="1">Multi-pass membrane protein</topology>
    </subcellularLocation>
</comment>
<feature type="domain" description="Amino acid transporter transmembrane" evidence="8">
    <location>
        <begin position="135"/>
        <end position="457"/>
    </location>
</feature>
<dbReference type="Pfam" id="PF01490">
    <property type="entry name" value="Aa_trans"/>
    <property type="match status" value="2"/>
</dbReference>
<evidence type="ECO:0000256" key="2">
    <source>
        <dbReference type="ARBA" id="ARBA00022692"/>
    </source>
</evidence>
<protein>
    <submittedName>
        <fullName evidence="9">Transmembrane protein 104</fullName>
    </submittedName>
</protein>
<feature type="transmembrane region" description="Helical" evidence="7">
    <location>
        <begin position="49"/>
        <end position="71"/>
    </location>
</feature>
<evidence type="ECO:0000256" key="7">
    <source>
        <dbReference type="SAM" id="Phobius"/>
    </source>
</evidence>
<keyword evidence="2 7" id="KW-0812">Transmembrane</keyword>
<evidence type="ECO:0000256" key="1">
    <source>
        <dbReference type="ARBA" id="ARBA00004141"/>
    </source>
</evidence>
<evidence type="ECO:0000256" key="3">
    <source>
        <dbReference type="ARBA" id="ARBA00022989"/>
    </source>
</evidence>
<dbReference type="InterPro" id="IPR013057">
    <property type="entry name" value="AA_transpt_TM"/>
</dbReference>
<dbReference type="AlphaFoldDB" id="A0AAV4HQ11"/>
<evidence type="ECO:0000256" key="4">
    <source>
        <dbReference type="ARBA" id="ARBA00023136"/>
    </source>
</evidence>
<feature type="transmembrane region" description="Helical" evidence="7">
    <location>
        <begin position="402"/>
        <end position="423"/>
    </location>
</feature>
<dbReference type="GO" id="GO:0016020">
    <property type="term" value="C:membrane"/>
    <property type="evidence" value="ECO:0007669"/>
    <property type="project" value="UniProtKB-SubCell"/>
</dbReference>
<feature type="transmembrane region" description="Helical" evidence="7">
    <location>
        <begin position="241"/>
        <end position="260"/>
    </location>
</feature>
<dbReference type="Proteomes" id="UP000762676">
    <property type="component" value="Unassembled WGS sequence"/>
</dbReference>
<comment type="caution">
    <text evidence="9">The sequence shown here is derived from an EMBL/GenBank/DDBJ whole genome shotgun (WGS) entry which is preliminary data.</text>
</comment>
<evidence type="ECO:0000313" key="9">
    <source>
        <dbReference type="EMBL" id="GFR99824.1"/>
    </source>
</evidence>
<keyword evidence="4 7" id="KW-0472">Membrane</keyword>